<proteinExistence type="predicted"/>
<dbReference type="Proteomes" id="UP000076761">
    <property type="component" value="Unassembled WGS sequence"/>
</dbReference>
<feature type="region of interest" description="Disordered" evidence="1">
    <location>
        <begin position="1"/>
        <end position="61"/>
    </location>
</feature>
<protein>
    <submittedName>
        <fullName evidence="2">Uncharacterized protein</fullName>
    </submittedName>
</protein>
<dbReference type="EMBL" id="KV425577">
    <property type="protein sequence ID" value="KZT24549.1"/>
    <property type="molecule type" value="Genomic_DNA"/>
</dbReference>
<reference evidence="2 3" key="1">
    <citation type="journal article" date="2016" name="Mol. Biol. Evol.">
        <title>Comparative Genomics of Early-Diverging Mushroom-Forming Fungi Provides Insights into the Origins of Lignocellulose Decay Capabilities.</title>
        <authorList>
            <person name="Nagy L.G."/>
            <person name="Riley R."/>
            <person name="Tritt A."/>
            <person name="Adam C."/>
            <person name="Daum C."/>
            <person name="Floudas D."/>
            <person name="Sun H."/>
            <person name="Yadav J.S."/>
            <person name="Pangilinan J."/>
            <person name="Larsson K.H."/>
            <person name="Matsuura K."/>
            <person name="Barry K."/>
            <person name="Labutti K."/>
            <person name="Kuo R."/>
            <person name="Ohm R.A."/>
            <person name="Bhattacharya S.S."/>
            <person name="Shirouzu T."/>
            <person name="Yoshinaga Y."/>
            <person name="Martin F.M."/>
            <person name="Grigoriev I.V."/>
            <person name="Hibbett D.S."/>
        </authorList>
    </citation>
    <scope>NUCLEOTIDE SEQUENCE [LARGE SCALE GENOMIC DNA]</scope>
    <source>
        <strain evidence="2 3">HHB14362 ss-1</strain>
    </source>
</reference>
<feature type="compositionally biased region" description="Polar residues" evidence="1">
    <location>
        <begin position="75"/>
        <end position="85"/>
    </location>
</feature>
<evidence type="ECO:0000256" key="1">
    <source>
        <dbReference type="SAM" id="MobiDB-lite"/>
    </source>
</evidence>
<accession>A0A165S1P5</accession>
<feature type="compositionally biased region" description="Low complexity" evidence="1">
    <location>
        <begin position="1"/>
        <end position="12"/>
    </location>
</feature>
<evidence type="ECO:0000313" key="3">
    <source>
        <dbReference type="Proteomes" id="UP000076761"/>
    </source>
</evidence>
<feature type="region of interest" description="Disordered" evidence="1">
    <location>
        <begin position="75"/>
        <end position="111"/>
    </location>
</feature>
<keyword evidence="3" id="KW-1185">Reference proteome</keyword>
<dbReference type="InParanoid" id="A0A165S1P5"/>
<feature type="non-terminal residue" evidence="2">
    <location>
        <position position="203"/>
    </location>
</feature>
<evidence type="ECO:0000313" key="2">
    <source>
        <dbReference type="EMBL" id="KZT24549.1"/>
    </source>
</evidence>
<dbReference type="AlphaFoldDB" id="A0A165S1P5"/>
<dbReference type="STRING" id="1314782.A0A165S1P5"/>
<dbReference type="OrthoDB" id="29879at2759"/>
<sequence length="203" mass="22325">MSSPQDSSLPSSFNLGRRNTPSPVRRRASVSVSTDTFMSDPARLSPTLCRSTMNDPDARERQRALDVDMAMQLSRARSQTLSSPVISPVTLRPQSSPEDHLRLPHDHHSPFPALTETEERVLTRSPSDMSDAHTEVPTHQTSPFQVHTPSPHIQIPSIQEAAQPTPLQMPHLNQGHDPALLATVPQLGVSDEELGGLPMYQPN</sequence>
<feature type="region of interest" description="Disordered" evidence="1">
    <location>
        <begin position="124"/>
        <end position="149"/>
    </location>
</feature>
<feature type="compositionally biased region" description="Polar residues" evidence="1">
    <location>
        <begin position="13"/>
        <end position="22"/>
    </location>
</feature>
<feature type="compositionally biased region" description="Polar residues" evidence="1">
    <location>
        <begin position="137"/>
        <end position="148"/>
    </location>
</feature>
<feature type="compositionally biased region" description="Basic and acidic residues" evidence="1">
    <location>
        <begin position="97"/>
        <end position="109"/>
    </location>
</feature>
<gene>
    <name evidence="2" type="ORF">NEOLEDRAFT_1067416</name>
</gene>
<name>A0A165S1P5_9AGAM</name>
<organism evidence="2 3">
    <name type="scientific">Neolentinus lepideus HHB14362 ss-1</name>
    <dbReference type="NCBI Taxonomy" id="1314782"/>
    <lineage>
        <taxon>Eukaryota</taxon>
        <taxon>Fungi</taxon>
        <taxon>Dikarya</taxon>
        <taxon>Basidiomycota</taxon>
        <taxon>Agaricomycotina</taxon>
        <taxon>Agaricomycetes</taxon>
        <taxon>Gloeophyllales</taxon>
        <taxon>Gloeophyllaceae</taxon>
        <taxon>Neolentinus</taxon>
    </lineage>
</organism>